<dbReference type="FunFam" id="1.10.240.10:FF:000005">
    <property type="entry name" value="Tryptophan--tRNA ligase"/>
    <property type="match status" value="1"/>
</dbReference>
<keyword evidence="3 8" id="KW-0547">Nucleotide-binding</keyword>
<gene>
    <name evidence="8 10" type="primary">trpS</name>
    <name evidence="10" type="ORF">CRI94_12900</name>
</gene>
<dbReference type="AlphaFoldDB" id="A0A2A8CW69"/>
<evidence type="ECO:0000256" key="9">
    <source>
        <dbReference type="RuleBase" id="RU363036"/>
    </source>
</evidence>
<keyword evidence="6 8" id="KW-0030">Aminoacyl-tRNA synthetase</keyword>
<feature type="binding site" evidence="8">
    <location>
        <position position="154"/>
    </location>
    <ligand>
        <name>L-tryptophan</name>
        <dbReference type="ChEBI" id="CHEBI:57912"/>
    </ligand>
</feature>
<keyword evidence="4 8" id="KW-0067">ATP-binding</keyword>
<evidence type="ECO:0000256" key="3">
    <source>
        <dbReference type="ARBA" id="ARBA00022741"/>
    </source>
</evidence>
<comment type="caution">
    <text evidence="10">The sequence shown here is derived from an EMBL/GenBank/DDBJ whole genome shotgun (WGS) entry which is preliminary data.</text>
</comment>
<dbReference type="SUPFAM" id="SSF52374">
    <property type="entry name" value="Nucleotidylyl transferase"/>
    <property type="match status" value="1"/>
</dbReference>
<proteinExistence type="inferred from homology"/>
<reference evidence="10 11" key="1">
    <citation type="submission" date="2017-10" db="EMBL/GenBank/DDBJ databases">
        <title>Draft genome of Longibacter Salinarum.</title>
        <authorList>
            <person name="Goh K.M."/>
            <person name="Shamsir M.S."/>
            <person name="Lim S.W."/>
        </authorList>
    </citation>
    <scope>NUCLEOTIDE SEQUENCE [LARGE SCALE GENOMIC DNA]</scope>
    <source>
        <strain evidence="10 11">KCTC 52045</strain>
    </source>
</reference>
<dbReference type="PRINTS" id="PR01039">
    <property type="entry name" value="TRNASYNTHTRP"/>
</dbReference>
<comment type="subcellular location">
    <subcellularLocation>
        <location evidence="8">Cytoplasm</location>
    </subcellularLocation>
</comment>
<dbReference type="OrthoDB" id="9801042at2"/>
<protein>
    <recommendedName>
        <fullName evidence="8">Tryptophan--tRNA ligase</fullName>
        <ecNumber evidence="8">6.1.1.2</ecNumber>
    </recommendedName>
    <alternativeName>
        <fullName evidence="8">Tryptophanyl-tRNA synthetase</fullName>
        <shortName evidence="8">TrpRS</shortName>
    </alternativeName>
</protein>
<evidence type="ECO:0000256" key="2">
    <source>
        <dbReference type="ARBA" id="ARBA00022598"/>
    </source>
</evidence>
<dbReference type="Pfam" id="PF00579">
    <property type="entry name" value="tRNA-synt_1b"/>
    <property type="match status" value="1"/>
</dbReference>
<dbReference type="GO" id="GO:0005829">
    <property type="term" value="C:cytosol"/>
    <property type="evidence" value="ECO:0007669"/>
    <property type="project" value="TreeGrafter"/>
</dbReference>
<evidence type="ECO:0000313" key="10">
    <source>
        <dbReference type="EMBL" id="PEN12896.1"/>
    </source>
</evidence>
<evidence type="ECO:0000256" key="7">
    <source>
        <dbReference type="ARBA" id="ARBA00049929"/>
    </source>
</evidence>
<organism evidence="10 11">
    <name type="scientific">Longibacter salinarum</name>
    <dbReference type="NCBI Taxonomy" id="1850348"/>
    <lineage>
        <taxon>Bacteria</taxon>
        <taxon>Pseudomonadati</taxon>
        <taxon>Rhodothermota</taxon>
        <taxon>Rhodothermia</taxon>
        <taxon>Rhodothermales</taxon>
        <taxon>Salisaetaceae</taxon>
        <taxon>Longibacter</taxon>
    </lineage>
</organism>
<comment type="function">
    <text evidence="8">Catalyzes the attachment of tryptophan to tRNA(Trp).</text>
</comment>
<dbReference type="Gene3D" id="1.10.240.10">
    <property type="entry name" value="Tyrosyl-Transfer RNA Synthetase"/>
    <property type="match status" value="1"/>
</dbReference>
<feature type="binding site" evidence="8">
    <location>
        <begin position="31"/>
        <end position="33"/>
    </location>
    <ligand>
        <name>ATP</name>
        <dbReference type="ChEBI" id="CHEBI:30616"/>
    </ligand>
</feature>
<dbReference type="Proteomes" id="UP000220102">
    <property type="component" value="Unassembled WGS sequence"/>
</dbReference>
<evidence type="ECO:0000256" key="5">
    <source>
        <dbReference type="ARBA" id="ARBA00022917"/>
    </source>
</evidence>
<keyword evidence="11" id="KW-1185">Reference proteome</keyword>
<dbReference type="PANTHER" id="PTHR43766:SF1">
    <property type="entry name" value="TRYPTOPHAN--TRNA LIGASE, MITOCHONDRIAL"/>
    <property type="match status" value="1"/>
</dbReference>
<dbReference type="InterPro" id="IPR050203">
    <property type="entry name" value="Trp-tRNA_synthetase"/>
</dbReference>
<evidence type="ECO:0000256" key="1">
    <source>
        <dbReference type="ARBA" id="ARBA00005594"/>
    </source>
</evidence>
<dbReference type="GO" id="GO:0004830">
    <property type="term" value="F:tryptophan-tRNA ligase activity"/>
    <property type="evidence" value="ECO:0007669"/>
    <property type="project" value="UniProtKB-UniRule"/>
</dbReference>
<feature type="binding site" evidence="8">
    <location>
        <position position="208"/>
    </location>
    <ligand>
        <name>ATP</name>
        <dbReference type="ChEBI" id="CHEBI:30616"/>
    </ligand>
</feature>
<dbReference type="GO" id="GO:0006436">
    <property type="term" value="P:tryptophanyl-tRNA aminoacylation"/>
    <property type="evidence" value="ECO:0007669"/>
    <property type="project" value="UniProtKB-UniRule"/>
</dbReference>
<feature type="binding site" evidence="8">
    <location>
        <begin position="215"/>
        <end position="219"/>
    </location>
    <ligand>
        <name>ATP</name>
        <dbReference type="ChEBI" id="CHEBI:30616"/>
    </ligand>
</feature>
<feature type="binding site" evidence="8">
    <location>
        <begin position="166"/>
        <end position="168"/>
    </location>
    <ligand>
        <name>ATP</name>
        <dbReference type="ChEBI" id="CHEBI:30616"/>
    </ligand>
</feature>
<accession>A0A2A8CW69</accession>
<dbReference type="InterPro" id="IPR014729">
    <property type="entry name" value="Rossmann-like_a/b/a_fold"/>
</dbReference>
<comment type="subunit">
    <text evidence="8">Homodimer.</text>
</comment>
<evidence type="ECO:0000256" key="8">
    <source>
        <dbReference type="HAMAP-Rule" id="MF_00140"/>
    </source>
</evidence>
<dbReference type="PANTHER" id="PTHR43766">
    <property type="entry name" value="TRYPTOPHAN--TRNA LIGASE, MITOCHONDRIAL"/>
    <property type="match status" value="1"/>
</dbReference>
<dbReference type="InterPro" id="IPR002305">
    <property type="entry name" value="aa-tRNA-synth_Ic"/>
</dbReference>
<sequence>MPTDAPTTDAASHEDDAPEKDFDTVVVSGIQPSGRLHFGNYFGALRQHIDLHTEHESFYFIVNYHAMTTVQDADTLRQHTLDVALDYLALGFDPDESALFCQSDVPEVTELMWMLLNLIPTSRLEKGVSYKEKVNAGLTPNAGLFTYPVLQAADILAYLGTRVPVGADQKQNLEIARDCARWFNQTYTPDDPLFPIPEPYILDDVAVVPGIDGQKMSKSYGNTIGIFDEGKELKKKVMSIVTDSTPLDEPKDPESCNVFALIKLFADDETQAEIAAKYRAGGYGYGHAKKELLQLITENFAEARARRKDLASRPDYVHDVLQQGADRARARVAPVMEKAREAVGLAPHV</sequence>
<evidence type="ECO:0000256" key="4">
    <source>
        <dbReference type="ARBA" id="ARBA00022840"/>
    </source>
</evidence>
<comment type="catalytic activity">
    <reaction evidence="7 8">
        <text>tRNA(Trp) + L-tryptophan + ATP = L-tryptophyl-tRNA(Trp) + AMP + diphosphate + H(+)</text>
        <dbReference type="Rhea" id="RHEA:24080"/>
        <dbReference type="Rhea" id="RHEA-COMP:9671"/>
        <dbReference type="Rhea" id="RHEA-COMP:9705"/>
        <dbReference type="ChEBI" id="CHEBI:15378"/>
        <dbReference type="ChEBI" id="CHEBI:30616"/>
        <dbReference type="ChEBI" id="CHEBI:33019"/>
        <dbReference type="ChEBI" id="CHEBI:57912"/>
        <dbReference type="ChEBI" id="CHEBI:78442"/>
        <dbReference type="ChEBI" id="CHEBI:78535"/>
        <dbReference type="ChEBI" id="CHEBI:456215"/>
        <dbReference type="EC" id="6.1.1.2"/>
    </reaction>
</comment>
<evidence type="ECO:0000313" key="11">
    <source>
        <dbReference type="Proteomes" id="UP000220102"/>
    </source>
</evidence>
<dbReference type="EMBL" id="PDEQ01000006">
    <property type="protein sequence ID" value="PEN12896.1"/>
    <property type="molecule type" value="Genomic_DNA"/>
</dbReference>
<dbReference type="GO" id="GO:0005524">
    <property type="term" value="F:ATP binding"/>
    <property type="evidence" value="ECO:0007669"/>
    <property type="project" value="UniProtKB-UniRule"/>
</dbReference>
<keyword evidence="5 8" id="KW-0648">Protein biosynthesis</keyword>
<dbReference type="InterPro" id="IPR024109">
    <property type="entry name" value="Trp-tRNA-ligase_bac-type"/>
</dbReference>
<dbReference type="RefSeq" id="WP_098076379.1">
    <property type="nucleotide sequence ID" value="NZ_PDEQ01000006.1"/>
</dbReference>
<evidence type="ECO:0000256" key="6">
    <source>
        <dbReference type="ARBA" id="ARBA00023146"/>
    </source>
</evidence>
<comment type="similarity">
    <text evidence="1 8 9">Belongs to the class-I aminoacyl-tRNA synthetase family.</text>
</comment>
<feature type="binding site" evidence="8">
    <location>
        <begin position="39"/>
        <end position="40"/>
    </location>
    <ligand>
        <name>ATP</name>
        <dbReference type="ChEBI" id="CHEBI:30616"/>
    </ligand>
</feature>
<dbReference type="HAMAP" id="MF_00140_B">
    <property type="entry name" value="Trp_tRNA_synth_B"/>
    <property type="match status" value="1"/>
</dbReference>
<feature type="short sequence motif" description="'KMSKS' region" evidence="8">
    <location>
        <begin position="215"/>
        <end position="219"/>
    </location>
</feature>
<dbReference type="InterPro" id="IPR002306">
    <property type="entry name" value="Trp-tRNA-ligase"/>
</dbReference>
<dbReference type="EC" id="6.1.1.2" evidence="8"/>
<keyword evidence="2 8" id="KW-0436">Ligase</keyword>
<dbReference type="CDD" id="cd00806">
    <property type="entry name" value="TrpRS_core"/>
    <property type="match status" value="1"/>
</dbReference>
<dbReference type="NCBIfam" id="TIGR00233">
    <property type="entry name" value="trpS"/>
    <property type="match status" value="1"/>
</dbReference>
<name>A0A2A8CW69_9BACT</name>
<comment type="caution">
    <text evidence="8">Lacks conserved residue(s) required for the propagation of feature annotation.</text>
</comment>
<dbReference type="Gene3D" id="3.40.50.620">
    <property type="entry name" value="HUPs"/>
    <property type="match status" value="1"/>
</dbReference>
<keyword evidence="8" id="KW-0963">Cytoplasm</keyword>